<dbReference type="PANTHER" id="PTHR46462:SF3">
    <property type="entry name" value="UPSET, ISOFORM A"/>
    <property type="match status" value="1"/>
</dbReference>
<organism evidence="3 4">
    <name type="scientific">Pycnoporus cinnabarinus</name>
    <name type="common">Cinnabar-red polypore</name>
    <name type="synonym">Trametes cinnabarina</name>
    <dbReference type="NCBI Taxonomy" id="5643"/>
    <lineage>
        <taxon>Eukaryota</taxon>
        <taxon>Fungi</taxon>
        <taxon>Dikarya</taxon>
        <taxon>Basidiomycota</taxon>
        <taxon>Agaricomycotina</taxon>
        <taxon>Agaricomycetes</taxon>
        <taxon>Polyporales</taxon>
        <taxon>Polyporaceae</taxon>
        <taxon>Trametes</taxon>
    </lineage>
</organism>
<dbReference type="AlphaFoldDB" id="A0A060SNM5"/>
<accession>A0A060SNM5</accession>
<evidence type="ECO:0000256" key="2">
    <source>
        <dbReference type="SAM" id="MobiDB-lite"/>
    </source>
</evidence>
<evidence type="ECO:0000313" key="3">
    <source>
        <dbReference type="EMBL" id="CDO76147.1"/>
    </source>
</evidence>
<feature type="compositionally biased region" description="Low complexity" evidence="2">
    <location>
        <begin position="418"/>
        <end position="441"/>
    </location>
</feature>
<reference evidence="3" key="1">
    <citation type="submission" date="2014-01" db="EMBL/GenBank/DDBJ databases">
        <title>The genome of the white-rot fungus Pycnoporus cinnabarinus: a basidiomycete model with a versatile arsenal for lignocellulosic biomass breakdown.</title>
        <authorList>
            <person name="Levasseur A."/>
            <person name="Lomascolo A."/>
            <person name="Ruiz-Duenas F.J."/>
            <person name="Uzan E."/>
            <person name="Piumi F."/>
            <person name="Kues U."/>
            <person name="Ram A.F.J."/>
            <person name="Murat C."/>
            <person name="Haon M."/>
            <person name="Benoit I."/>
            <person name="Arfi Y."/>
            <person name="Chevret D."/>
            <person name="Drula E."/>
            <person name="Kwon M.J."/>
            <person name="Gouret P."/>
            <person name="Lesage-Meessen L."/>
            <person name="Lombard V."/>
            <person name="Mariette J."/>
            <person name="Noirot C."/>
            <person name="Park J."/>
            <person name="Patyshakuliyeva A."/>
            <person name="Wieneger R.A.B."/>
            <person name="Wosten H.A.B."/>
            <person name="Martin F."/>
            <person name="Coutinho P.M."/>
            <person name="de Vries R."/>
            <person name="Martinez A.T."/>
            <person name="Klopp C."/>
            <person name="Pontarotti P."/>
            <person name="Henrissat B."/>
            <person name="Record E."/>
        </authorList>
    </citation>
    <scope>NUCLEOTIDE SEQUENCE [LARGE SCALE GENOMIC DNA]</scope>
    <source>
        <strain evidence="3">BRFM137</strain>
    </source>
</reference>
<feature type="compositionally biased region" description="Gly residues" evidence="2">
    <location>
        <begin position="382"/>
        <end position="398"/>
    </location>
</feature>
<dbReference type="Proteomes" id="UP000029665">
    <property type="component" value="Unassembled WGS sequence"/>
</dbReference>
<proteinExistence type="predicted"/>
<evidence type="ECO:0000313" key="4">
    <source>
        <dbReference type="Proteomes" id="UP000029665"/>
    </source>
</evidence>
<dbReference type="GO" id="GO:0006325">
    <property type="term" value="P:chromatin organization"/>
    <property type="evidence" value="ECO:0007669"/>
    <property type="project" value="UniProtKB-KW"/>
</dbReference>
<dbReference type="GO" id="GO:0006355">
    <property type="term" value="P:regulation of DNA-templated transcription"/>
    <property type="evidence" value="ECO:0007669"/>
    <property type="project" value="TreeGrafter"/>
</dbReference>
<dbReference type="OMA" id="NMADEPP"/>
<feature type="region of interest" description="Disordered" evidence="2">
    <location>
        <begin position="475"/>
        <end position="618"/>
    </location>
</feature>
<feature type="compositionally biased region" description="Pro residues" evidence="2">
    <location>
        <begin position="769"/>
        <end position="783"/>
    </location>
</feature>
<dbReference type="STRING" id="5643.A0A060SNM5"/>
<feature type="compositionally biased region" description="Low complexity" evidence="2">
    <location>
        <begin position="595"/>
        <end position="608"/>
    </location>
</feature>
<dbReference type="InterPro" id="IPR046341">
    <property type="entry name" value="SET_dom_sf"/>
</dbReference>
<dbReference type="PANTHER" id="PTHR46462">
    <property type="entry name" value="UPSET, ISOFORM A"/>
    <property type="match status" value="1"/>
</dbReference>
<protein>
    <recommendedName>
        <fullName evidence="5">SET domain-containing protein</fullName>
    </recommendedName>
</protein>
<feature type="region of interest" description="Disordered" evidence="2">
    <location>
        <begin position="229"/>
        <end position="463"/>
    </location>
</feature>
<feature type="compositionally biased region" description="Basic residues" evidence="2">
    <location>
        <begin position="282"/>
        <end position="294"/>
    </location>
</feature>
<feature type="compositionally biased region" description="Pro residues" evidence="2">
    <location>
        <begin position="692"/>
        <end position="703"/>
    </location>
</feature>
<feature type="compositionally biased region" description="Basic and acidic residues" evidence="2">
    <location>
        <begin position="787"/>
        <end position="810"/>
    </location>
</feature>
<feature type="region of interest" description="Disordered" evidence="2">
    <location>
        <begin position="673"/>
        <end position="835"/>
    </location>
</feature>
<feature type="compositionally biased region" description="Basic and acidic residues" evidence="2">
    <location>
        <begin position="363"/>
        <end position="381"/>
    </location>
</feature>
<feature type="compositionally biased region" description="Acidic residues" evidence="2">
    <location>
        <begin position="329"/>
        <end position="342"/>
    </location>
</feature>
<feature type="region of interest" description="Disordered" evidence="2">
    <location>
        <begin position="172"/>
        <end position="210"/>
    </location>
</feature>
<feature type="compositionally biased region" description="Pro residues" evidence="2">
    <location>
        <begin position="407"/>
        <end position="417"/>
    </location>
</feature>
<feature type="compositionally biased region" description="Low complexity" evidence="2">
    <location>
        <begin position="811"/>
        <end position="828"/>
    </location>
</feature>
<dbReference type="Gene3D" id="2.170.270.10">
    <property type="entry name" value="SET domain"/>
    <property type="match status" value="1"/>
</dbReference>
<comment type="caution">
    <text evidence="3">The sequence shown here is derived from an EMBL/GenBank/DDBJ whole genome shotgun (WGS) entry which is preliminary data.</text>
</comment>
<keyword evidence="4" id="KW-1185">Reference proteome</keyword>
<feature type="compositionally biased region" description="Polar residues" evidence="2">
    <location>
        <begin position="442"/>
        <end position="460"/>
    </location>
</feature>
<dbReference type="OrthoDB" id="79252at2759"/>
<sequence>MIAPYPSTIISTAAYLSDPLNAYAHLGMPKPFVHLIGPPLDVALDARFTGDQSRFVRSGCRPNAVIRPVICQSTKKPTSNPEEMLSFGIFALRDLKPNEEVVLGWEWDDGNVVHHLPALIESPFAFPPHQIQQFRNQMTSMLHALSSTFTTCACGARARDCALTRMAEFVENQTPLTPSPSPPSQFTKDRNAARRGSAGGPSHADDGAAAHVDLGPLIGIERGFRTRERIPFSGGMGGVEMVPPPTPTSEAEAGPSRAKEQPTSATGRRVSFPDDLLSPPVKARRGKGKDRKGKARADDQDVTEESDTDGGRARAGSRTRKRALSSDPETTDGMDVDVDVEEVSPPPEEKLPPKLRKAWIRQSAERLQEHRRYVESHERGKNGGGSGVGDDAQSGGGAHSLFDSRDMPPPPVPPSRTPPLSSVPTNHPRTHHTPSPLTTTTASCSGASQAPSDGQASPSAPFSKLSLLSPVVPSTSPVFMAASPHLQSEAQDGMPTAAPAPPRKRNPTNSSQAGEAKEPAKKSKPRARKEKAKEKDKDAPSRAPKENEADEADMLKPSLVHKGSAKRKKSASSASVSPRVPVLDVASSPKMQSRASPALPSPATAPASLTPPPIVSLPISPSAATVTLLGAPVASDSPEEIKADGMQLDTPVVEDVHMRDAPAAHEPAVVAEDADVNMADEPPTSPAAPVRPASPAPTVPPAPSGADLLFSLADAAVAARDGQPAPTEPHSAPEPEPASASRPISDAPSAHPEPLSEATEPPAADPQRPKSPTPPPPPPPPPKVKLSLKDFALRKRKQREEREKEEKERALATPTPSPVVTVPALPQEGAGGAEGTVAVGSVPAVSVEAEKQAKPIC</sequence>
<dbReference type="GO" id="GO:0034967">
    <property type="term" value="C:Set3 complex"/>
    <property type="evidence" value="ECO:0007669"/>
    <property type="project" value="TreeGrafter"/>
</dbReference>
<dbReference type="HOGENOM" id="CLU_333490_0_0_1"/>
<name>A0A060SNM5_PYCCI</name>
<keyword evidence="1" id="KW-0156">Chromatin regulator</keyword>
<evidence type="ECO:0008006" key="5">
    <source>
        <dbReference type="Google" id="ProtNLM"/>
    </source>
</evidence>
<feature type="compositionally biased region" description="Basic and acidic residues" evidence="2">
    <location>
        <begin position="531"/>
        <end position="547"/>
    </location>
</feature>
<dbReference type="SUPFAM" id="SSF82199">
    <property type="entry name" value="SET domain"/>
    <property type="match status" value="1"/>
</dbReference>
<gene>
    <name evidence="3" type="ORF">BN946_scf185027.g10</name>
</gene>
<dbReference type="GO" id="GO:0070210">
    <property type="term" value="C:Rpd3L-Expanded complex"/>
    <property type="evidence" value="ECO:0007669"/>
    <property type="project" value="TreeGrafter"/>
</dbReference>
<dbReference type="EMBL" id="CCBP010000342">
    <property type="protein sequence ID" value="CDO76147.1"/>
    <property type="molecule type" value="Genomic_DNA"/>
</dbReference>
<evidence type="ECO:0000256" key="1">
    <source>
        <dbReference type="ARBA" id="ARBA00022853"/>
    </source>
</evidence>
<feature type="compositionally biased region" description="Low complexity" evidence="2">
    <location>
        <begin position="571"/>
        <end position="582"/>
    </location>
</feature>